<keyword evidence="7 10" id="KW-1133">Transmembrane helix</keyword>
<feature type="transmembrane region" description="Helical" evidence="10">
    <location>
        <begin position="484"/>
        <end position="504"/>
    </location>
</feature>
<accession>A0A0L0HK55</accession>
<dbReference type="Proteomes" id="UP000053201">
    <property type="component" value="Unassembled WGS sequence"/>
</dbReference>
<evidence type="ECO:0000256" key="1">
    <source>
        <dbReference type="ARBA" id="ARBA00004141"/>
    </source>
</evidence>
<feature type="transmembrane region" description="Helical" evidence="10">
    <location>
        <begin position="327"/>
        <end position="350"/>
    </location>
</feature>
<proteinExistence type="inferred from homology"/>
<dbReference type="RefSeq" id="XP_016609309.1">
    <property type="nucleotide sequence ID" value="XM_016751368.1"/>
</dbReference>
<feature type="transmembrane region" description="Helical" evidence="10">
    <location>
        <begin position="542"/>
        <end position="571"/>
    </location>
</feature>
<dbReference type="GO" id="GO:0016020">
    <property type="term" value="C:membrane"/>
    <property type="evidence" value="ECO:0007669"/>
    <property type="project" value="UniProtKB-SubCell"/>
</dbReference>
<comment type="subcellular location">
    <subcellularLocation>
        <location evidence="1">Membrane</location>
        <topology evidence="1">Multi-pass membrane protein</topology>
    </subcellularLocation>
</comment>
<feature type="transmembrane region" description="Helical" evidence="10">
    <location>
        <begin position="425"/>
        <end position="448"/>
    </location>
</feature>
<dbReference type="GO" id="GO:0035673">
    <property type="term" value="F:oligopeptide transmembrane transporter activity"/>
    <property type="evidence" value="ECO:0007669"/>
    <property type="project" value="InterPro"/>
</dbReference>
<dbReference type="PANTHER" id="PTHR22601">
    <property type="entry name" value="ISP4 LIKE PROTEIN"/>
    <property type="match status" value="1"/>
</dbReference>
<name>A0A0L0HK55_SPIPD</name>
<keyword evidence="5" id="KW-0571">Peptide transport</keyword>
<keyword evidence="4 10" id="KW-0812">Transmembrane</keyword>
<dbReference type="EMBL" id="KQ257454">
    <property type="protein sequence ID" value="KND01270.1"/>
    <property type="molecule type" value="Genomic_DNA"/>
</dbReference>
<dbReference type="NCBIfam" id="TIGR00728">
    <property type="entry name" value="OPT_sfam"/>
    <property type="match status" value="1"/>
</dbReference>
<feature type="transmembrane region" description="Helical" evidence="10">
    <location>
        <begin position="740"/>
        <end position="769"/>
    </location>
</feature>
<gene>
    <name evidence="11" type="ORF">SPPG_03080</name>
</gene>
<reference evidence="11 12" key="1">
    <citation type="submission" date="2009-08" db="EMBL/GenBank/DDBJ databases">
        <title>The Genome Sequence of Spizellomyces punctatus strain DAOM BR117.</title>
        <authorList>
            <consortium name="The Broad Institute Genome Sequencing Platform"/>
            <person name="Russ C."/>
            <person name="Cuomo C."/>
            <person name="Shea T."/>
            <person name="Young S.K."/>
            <person name="Zeng Q."/>
            <person name="Koehrsen M."/>
            <person name="Haas B."/>
            <person name="Borodovsky M."/>
            <person name="Guigo R."/>
            <person name="Alvarado L."/>
            <person name="Berlin A."/>
            <person name="Bochicchio J."/>
            <person name="Borenstein D."/>
            <person name="Chapman S."/>
            <person name="Chen Z."/>
            <person name="Engels R."/>
            <person name="Freedman E."/>
            <person name="Gellesch M."/>
            <person name="Goldberg J."/>
            <person name="Griggs A."/>
            <person name="Gujja S."/>
            <person name="Heiman D."/>
            <person name="Hepburn T."/>
            <person name="Howarth C."/>
            <person name="Jen D."/>
            <person name="Larson L."/>
            <person name="Lewis B."/>
            <person name="Mehta T."/>
            <person name="Park D."/>
            <person name="Pearson M."/>
            <person name="Roberts A."/>
            <person name="Saif S."/>
            <person name="Shenoy N."/>
            <person name="Sisk P."/>
            <person name="Stolte C."/>
            <person name="Sykes S."/>
            <person name="Thomson T."/>
            <person name="Walk T."/>
            <person name="White J."/>
            <person name="Yandava C."/>
            <person name="Burger G."/>
            <person name="Gray M.W."/>
            <person name="Holland P.W.H."/>
            <person name="King N."/>
            <person name="Lang F.B.F."/>
            <person name="Roger A.J."/>
            <person name="Ruiz-Trillo I."/>
            <person name="Lander E."/>
            <person name="Nusbaum C."/>
        </authorList>
    </citation>
    <scope>NUCLEOTIDE SEQUENCE [LARGE SCALE GENOMIC DNA]</scope>
    <source>
        <strain evidence="11 12">DAOM BR117</strain>
    </source>
</reference>
<evidence type="ECO:0000256" key="7">
    <source>
        <dbReference type="ARBA" id="ARBA00022989"/>
    </source>
</evidence>
<feature type="region of interest" description="Disordered" evidence="9">
    <location>
        <begin position="1"/>
        <end position="56"/>
    </location>
</feature>
<dbReference type="AlphaFoldDB" id="A0A0L0HK55"/>
<keyword evidence="8 10" id="KW-0472">Membrane</keyword>
<organism evidence="11 12">
    <name type="scientific">Spizellomyces punctatus (strain DAOM BR117)</name>
    <dbReference type="NCBI Taxonomy" id="645134"/>
    <lineage>
        <taxon>Eukaryota</taxon>
        <taxon>Fungi</taxon>
        <taxon>Fungi incertae sedis</taxon>
        <taxon>Chytridiomycota</taxon>
        <taxon>Chytridiomycota incertae sedis</taxon>
        <taxon>Chytridiomycetes</taxon>
        <taxon>Spizellomycetales</taxon>
        <taxon>Spizellomycetaceae</taxon>
        <taxon>Spizellomyces</taxon>
    </lineage>
</organism>
<evidence type="ECO:0000256" key="5">
    <source>
        <dbReference type="ARBA" id="ARBA00022856"/>
    </source>
</evidence>
<evidence type="ECO:0000313" key="12">
    <source>
        <dbReference type="Proteomes" id="UP000053201"/>
    </source>
</evidence>
<keyword evidence="6" id="KW-0653">Protein transport</keyword>
<feature type="transmembrane region" description="Helical" evidence="10">
    <location>
        <begin position="202"/>
        <end position="220"/>
    </location>
</feature>
<feature type="transmembrane region" description="Helical" evidence="10">
    <location>
        <begin position="90"/>
        <end position="110"/>
    </location>
</feature>
<evidence type="ECO:0000256" key="8">
    <source>
        <dbReference type="ARBA" id="ARBA00023136"/>
    </source>
</evidence>
<dbReference type="eggNOG" id="KOG2262">
    <property type="taxonomic scope" value="Eukaryota"/>
</dbReference>
<dbReference type="VEuPathDB" id="FungiDB:SPPG_03080"/>
<dbReference type="GO" id="GO:0015031">
    <property type="term" value="P:protein transport"/>
    <property type="evidence" value="ECO:0007669"/>
    <property type="project" value="UniProtKB-KW"/>
</dbReference>
<dbReference type="InParanoid" id="A0A0L0HK55"/>
<keyword evidence="12" id="KW-1185">Reference proteome</keyword>
<evidence type="ECO:0000256" key="4">
    <source>
        <dbReference type="ARBA" id="ARBA00022692"/>
    </source>
</evidence>
<feature type="transmembrane region" description="Helical" evidence="10">
    <location>
        <begin position="662"/>
        <end position="681"/>
    </location>
</feature>
<keyword evidence="3" id="KW-0813">Transport</keyword>
<evidence type="ECO:0000313" key="11">
    <source>
        <dbReference type="EMBL" id="KND01270.1"/>
    </source>
</evidence>
<feature type="transmembrane region" description="Helical" evidence="10">
    <location>
        <begin position="163"/>
        <end position="182"/>
    </location>
</feature>
<evidence type="ECO:0000256" key="9">
    <source>
        <dbReference type="SAM" id="MobiDB-lite"/>
    </source>
</evidence>
<feature type="transmembrane region" description="Helical" evidence="10">
    <location>
        <begin position="264"/>
        <end position="283"/>
    </location>
</feature>
<dbReference type="GeneID" id="27686627"/>
<dbReference type="OMA" id="GPFINYG"/>
<evidence type="ECO:0000256" key="6">
    <source>
        <dbReference type="ARBA" id="ARBA00022927"/>
    </source>
</evidence>
<feature type="transmembrane region" description="Helical" evidence="10">
    <location>
        <begin position="591"/>
        <end position="616"/>
    </location>
</feature>
<dbReference type="InterPro" id="IPR004813">
    <property type="entry name" value="OPT"/>
</dbReference>
<dbReference type="OrthoDB" id="9986677at2759"/>
<feature type="transmembrane region" description="Helical" evidence="10">
    <location>
        <begin position="510"/>
        <end position="530"/>
    </location>
</feature>
<dbReference type="InterPro" id="IPR004648">
    <property type="entry name" value="Oligpept_transpt"/>
</dbReference>
<sequence>MADDAGLTHRRSGENVQVTTESKVADEPVTKPRDDPSKHDPTYVPNEKGGIESGNIEFDEEDPDDAIAKAINSVVPQTDNPEDPVTSFRAVLLGTFFGLLLCIANNIMAFRPVAVIIPPTIATLLSYPMGLFLARTLPTTKYKLFGRYDFTFNPGPFNMKEHVIITMIASAAGGGTSGIPYGMDNVVSQKWIARQPVKYIDAFAWVVCTQMMGFGFAGLLRRFIVWPREMIWPGNFAQLALFASYHKKDDELLKNTSAASKYKLSRYTFFWIVAACVFAYQWLPLYMFTALQSVSLLCFFSKNMLVKQLGSANRGLGFLTFTFDWEYITSTWLTTPFWVAATMVLSQVFWNWIVTPAVHFSGILTGSRQNVVPFGALPGEFEAINSSGMFDKDGQLIPKSKLYNPDFTTNQTFVEAHGPFRITPYFYMGYVMSFFNLSAVLVHIWLWYGPQIKRQLRQMIKSEGREGNDLHNRLMRSYPEVPELVYVGIAVLFFVGMLCVGQFTVFDMPWWSVILATFITMIFIVPIGIVQSVTGIQIGLNVVTEFIIGLILPGHTITVMCFKSFGYNIMIQAMQLTSDLKLGHYLHIPPWHMLFTQLYGTLLQGVFATLMSLWIIDNWGPDGSDRLGKGDWAAQSYKLFFNAGAIWGVIGPKDFFSGAYSGIYWAFLAGAICPVLPWLGNKYYPSRWWIFMNFPIFSASYGSWGAGLPSNFVWTTFIVSFTFQFYLYRRKYDWWAKYNYVFGAAADVGMTVALIIIAFFSASVAFPIWKGNPDLNAGYDNDWYCTDTTEYGQTPQEIINP</sequence>
<protein>
    <submittedName>
        <fullName evidence="11">OPT family small oligopeptide transporter</fullName>
    </submittedName>
</protein>
<evidence type="ECO:0000256" key="2">
    <source>
        <dbReference type="ARBA" id="ARBA00008807"/>
    </source>
</evidence>
<dbReference type="Pfam" id="PF03169">
    <property type="entry name" value="OPT"/>
    <property type="match status" value="1"/>
</dbReference>
<evidence type="ECO:0000256" key="10">
    <source>
        <dbReference type="SAM" id="Phobius"/>
    </source>
</evidence>
<feature type="transmembrane region" description="Helical" evidence="10">
    <location>
        <begin position="116"/>
        <end position="134"/>
    </location>
</feature>
<evidence type="ECO:0000256" key="3">
    <source>
        <dbReference type="ARBA" id="ARBA00022448"/>
    </source>
</evidence>
<feature type="transmembrane region" description="Helical" evidence="10">
    <location>
        <begin position="712"/>
        <end position="728"/>
    </location>
</feature>
<comment type="similarity">
    <text evidence="2">Belongs to the oligopeptide OPT transporter family.</text>
</comment>
<feature type="compositionally biased region" description="Basic and acidic residues" evidence="9">
    <location>
        <begin position="23"/>
        <end position="41"/>
    </location>
</feature>